<evidence type="ECO:0000256" key="8">
    <source>
        <dbReference type="SAM" id="MobiDB-lite"/>
    </source>
</evidence>
<evidence type="ECO:0000256" key="4">
    <source>
        <dbReference type="ARBA" id="ARBA00022729"/>
    </source>
</evidence>
<dbReference type="Proteomes" id="UP000297229">
    <property type="component" value="Unassembled WGS sequence"/>
</dbReference>
<dbReference type="InterPro" id="IPR044865">
    <property type="entry name" value="MRH_dom"/>
</dbReference>
<dbReference type="PANTHER" id="PTHR15071:SF0">
    <property type="entry name" value="MANNOSE 6-PHOSPHATE RECEPTOR-LIKE PROTEIN 1"/>
    <property type="match status" value="1"/>
</dbReference>
<evidence type="ECO:0000256" key="3">
    <source>
        <dbReference type="ARBA" id="ARBA00022692"/>
    </source>
</evidence>
<feature type="compositionally biased region" description="Basic and acidic residues" evidence="8">
    <location>
        <begin position="324"/>
        <end position="350"/>
    </location>
</feature>
<comment type="subcellular location">
    <subcellularLocation>
        <location evidence="1">Endomembrane system</location>
    </subcellularLocation>
</comment>
<dbReference type="PROSITE" id="PS51914">
    <property type="entry name" value="MRH"/>
    <property type="match status" value="1"/>
</dbReference>
<feature type="chain" id="PRO_5021265103" description="MRH domain-containing protein" evidence="9">
    <location>
        <begin position="23"/>
        <end position="358"/>
    </location>
</feature>
<keyword evidence="5" id="KW-1133">Transmembrane helix</keyword>
<keyword evidence="3" id="KW-0812">Transmembrane</keyword>
<dbReference type="PANTHER" id="PTHR15071">
    <property type="entry name" value="MANNOSE-6-PHOSPHATE RECEPTOR FAMILY MEMBER"/>
    <property type="match status" value="1"/>
</dbReference>
<organism evidence="11 12">
    <name type="scientific">Botrytis elliptica</name>
    <dbReference type="NCBI Taxonomy" id="278938"/>
    <lineage>
        <taxon>Eukaryota</taxon>
        <taxon>Fungi</taxon>
        <taxon>Dikarya</taxon>
        <taxon>Ascomycota</taxon>
        <taxon>Pezizomycotina</taxon>
        <taxon>Leotiomycetes</taxon>
        <taxon>Helotiales</taxon>
        <taxon>Sclerotiniaceae</taxon>
        <taxon>Botrytis</taxon>
    </lineage>
</organism>
<name>A0A4Z1JZ80_9HELO</name>
<keyword evidence="2" id="KW-0813">Transport</keyword>
<evidence type="ECO:0000256" key="2">
    <source>
        <dbReference type="ARBA" id="ARBA00022448"/>
    </source>
</evidence>
<comment type="caution">
    <text evidence="11">The sequence shown here is derived from an EMBL/GenBank/DDBJ whole genome shotgun (WGS) entry which is preliminary data.</text>
</comment>
<feature type="region of interest" description="Disordered" evidence="8">
    <location>
        <begin position="308"/>
        <end position="358"/>
    </location>
</feature>
<evidence type="ECO:0000313" key="11">
    <source>
        <dbReference type="EMBL" id="TGO79209.1"/>
    </source>
</evidence>
<evidence type="ECO:0000313" key="12">
    <source>
        <dbReference type="Proteomes" id="UP000297229"/>
    </source>
</evidence>
<dbReference type="EMBL" id="PQXM01000040">
    <property type="protein sequence ID" value="TGO79209.1"/>
    <property type="molecule type" value="Genomic_DNA"/>
</dbReference>
<dbReference type="SUPFAM" id="SSF50911">
    <property type="entry name" value="Mannose 6-phosphate receptor domain"/>
    <property type="match status" value="1"/>
</dbReference>
<reference evidence="11 12" key="1">
    <citation type="submission" date="2017-12" db="EMBL/GenBank/DDBJ databases">
        <title>Comparative genomics of Botrytis spp.</title>
        <authorList>
            <person name="Valero-Jimenez C.A."/>
            <person name="Tapia P."/>
            <person name="Veloso J."/>
            <person name="Silva-Moreno E."/>
            <person name="Staats M."/>
            <person name="Valdes J.H."/>
            <person name="Van Kan J.A.L."/>
        </authorList>
    </citation>
    <scope>NUCLEOTIDE SEQUENCE [LARGE SCALE GENOMIC DNA]</scope>
    <source>
        <strain evidence="11 12">Be9601</strain>
    </source>
</reference>
<protein>
    <recommendedName>
        <fullName evidence="10">MRH domain-containing protein</fullName>
    </recommendedName>
</protein>
<dbReference type="STRING" id="278938.A0A4Z1JZ80"/>
<evidence type="ECO:0000256" key="1">
    <source>
        <dbReference type="ARBA" id="ARBA00004308"/>
    </source>
</evidence>
<evidence type="ECO:0000256" key="9">
    <source>
        <dbReference type="SAM" id="SignalP"/>
    </source>
</evidence>
<dbReference type="AlphaFoldDB" id="A0A4Z1JZ80"/>
<feature type="signal peptide" evidence="9">
    <location>
        <begin position="1"/>
        <end position="22"/>
    </location>
</feature>
<dbReference type="GO" id="GO:0000139">
    <property type="term" value="C:Golgi membrane"/>
    <property type="evidence" value="ECO:0007669"/>
    <property type="project" value="UniProtKB-SubCell"/>
</dbReference>
<dbReference type="FunFam" id="2.70.130.10:FF:000024">
    <property type="entry name" value="Putative vacuolar sorting receptor"/>
    <property type="match status" value="1"/>
</dbReference>
<evidence type="ECO:0000259" key="10">
    <source>
        <dbReference type="PROSITE" id="PS51914"/>
    </source>
</evidence>
<dbReference type="GO" id="GO:0010008">
    <property type="term" value="C:endosome membrane"/>
    <property type="evidence" value="ECO:0007669"/>
    <property type="project" value="UniProtKB-SubCell"/>
</dbReference>
<accession>A0A4Z1JZ80</accession>
<proteinExistence type="predicted"/>
<keyword evidence="7" id="KW-1015">Disulfide bond</keyword>
<dbReference type="Gene3D" id="2.70.130.10">
    <property type="entry name" value="Mannose-6-phosphate receptor binding domain"/>
    <property type="match status" value="1"/>
</dbReference>
<keyword evidence="6" id="KW-0472">Membrane</keyword>
<feature type="domain" description="MRH" evidence="10">
    <location>
        <begin position="34"/>
        <end position="211"/>
    </location>
</feature>
<dbReference type="InterPro" id="IPR009011">
    <property type="entry name" value="Man6P_isomerase_rcpt-bd_dom_sf"/>
</dbReference>
<evidence type="ECO:0000256" key="7">
    <source>
        <dbReference type="ARBA" id="ARBA00023157"/>
    </source>
</evidence>
<sequence length="358" mass="38822">MRFTSLPSALLLGLALHIGVEGAGLEDKKPKPVDPCTISSTTGSFFDLRPLSIQAPEEGKKPAKNAKTDSWHARGYDYKGNFTLNVCAPVVEDVKDFVGVDKNHWKNVSAFYEYDGKKYSVGQQSGNLTLRGRKLVVEYTNGSPCGGKNKRRSWDDDDDDDDDKSIRRKSSIISFHCEKDPLATASASYVGTDPEECAYFFEVRSQAACGGSEPAKQTVGPGAVFAIIGVIAILHRRFHKGELQNMSYEISTTTLSPCSVRSGWLVDIADDGGEGNVKSQVAEVDVFIIATSSCSRCLPTHRGYNTLSISANGNSGDGSNGRGSGRDRGVSANESGRRNSGSEDENRLIDQLDEEWDD</sequence>
<evidence type="ECO:0000256" key="6">
    <source>
        <dbReference type="ARBA" id="ARBA00023136"/>
    </source>
</evidence>
<evidence type="ECO:0000256" key="5">
    <source>
        <dbReference type="ARBA" id="ARBA00022989"/>
    </source>
</evidence>
<feature type="region of interest" description="Disordered" evidence="8">
    <location>
        <begin position="141"/>
        <end position="163"/>
    </location>
</feature>
<dbReference type="GO" id="GO:0005770">
    <property type="term" value="C:late endosome"/>
    <property type="evidence" value="ECO:0007669"/>
    <property type="project" value="TreeGrafter"/>
</dbReference>
<dbReference type="GO" id="GO:0007034">
    <property type="term" value="P:vacuolar transport"/>
    <property type="evidence" value="ECO:0007669"/>
    <property type="project" value="TreeGrafter"/>
</dbReference>
<keyword evidence="4 9" id="KW-0732">Signal</keyword>
<gene>
    <name evidence="11" type="ORF">BELL_0040g00130</name>
</gene>
<keyword evidence="12" id="KW-1185">Reference proteome</keyword>